<comment type="similarity">
    <text evidence="1">Belongs to the GSP K family.</text>
</comment>
<dbReference type="SUPFAM" id="SSF54523">
    <property type="entry name" value="Pili subunits"/>
    <property type="match status" value="1"/>
</dbReference>
<reference evidence="4" key="1">
    <citation type="journal article" date="2014" name="Int. J. Syst. Evol. Microbiol.">
        <title>Complete genome sequence of Corynebacterium casei LMG S-19264T (=DSM 44701T), isolated from a smear-ripened cheese.</title>
        <authorList>
            <consortium name="US DOE Joint Genome Institute (JGI-PGF)"/>
            <person name="Walter F."/>
            <person name="Albersmeier A."/>
            <person name="Kalinowski J."/>
            <person name="Ruckert C."/>
        </authorList>
    </citation>
    <scope>NUCLEOTIDE SEQUENCE</scope>
    <source>
        <strain evidence="4">CGMCC 1.15880</strain>
    </source>
</reference>
<dbReference type="Gene3D" id="3.30.1300.30">
    <property type="entry name" value="GSPII I/J protein-like"/>
    <property type="match status" value="1"/>
</dbReference>
<keyword evidence="2" id="KW-1133">Transmembrane helix</keyword>
<evidence type="ECO:0000313" key="5">
    <source>
        <dbReference type="Proteomes" id="UP000628017"/>
    </source>
</evidence>
<protein>
    <recommendedName>
        <fullName evidence="1">Type II secretion system protein K</fullName>
    </recommendedName>
</protein>
<dbReference type="EMBL" id="BMKA01000006">
    <property type="protein sequence ID" value="GGA29428.1"/>
    <property type="molecule type" value="Genomic_DNA"/>
</dbReference>
<dbReference type="NCBIfam" id="NF037980">
    <property type="entry name" value="T2SS_GspK"/>
    <property type="match status" value="1"/>
</dbReference>
<dbReference type="InterPro" id="IPR005628">
    <property type="entry name" value="GspK"/>
</dbReference>
<dbReference type="PANTHER" id="PTHR38831">
    <property type="entry name" value="TYPE II SECRETION SYSTEM PROTEIN K"/>
    <property type="match status" value="1"/>
</dbReference>
<dbReference type="InterPro" id="IPR049179">
    <property type="entry name" value="T2SSK_SAM-like_2nd"/>
</dbReference>
<sequence length="309" mass="32926">MTARKDNSADKGLALINALVLVAALSAVAVLLLQLAQGSRLRQITTQEVTQAAAYLDGLELLVISQLDADRARGAVDHPGEAWAKTGGADVPIDRGRGRYAITDLSGKFSLGWVSGGDILFGIDAYNSLLAAAGLSAELGTEIREFVSVEGPRDVQPYLQQTPPVRPRGGVEILPQLQQVSGMTPAAYGRFAQLFTAVQTEGVINVNTAPAAVLAAVLPELSASQIAGLIETRRETPFDSTEALHGELARLLGEEKTEEFDFSPYGVSSHWFGARISVTLGQTRLARQVVLERSGETGKTKAIFRFAEN</sequence>
<dbReference type="Gene3D" id="1.10.40.60">
    <property type="entry name" value="EpsJ-like"/>
    <property type="match status" value="2"/>
</dbReference>
<keyword evidence="1" id="KW-0813">Transport</keyword>
<reference evidence="4" key="2">
    <citation type="submission" date="2020-09" db="EMBL/GenBank/DDBJ databases">
        <authorList>
            <person name="Sun Q."/>
            <person name="Zhou Y."/>
        </authorList>
    </citation>
    <scope>NUCLEOTIDE SEQUENCE</scope>
    <source>
        <strain evidence="4">CGMCC 1.15880</strain>
    </source>
</reference>
<keyword evidence="5" id="KW-1185">Reference proteome</keyword>
<dbReference type="InterPro" id="IPR045584">
    <property type="entry name" value="Pilin-like"/>
</dbReference>
<keyword evidence="1 2" id="KW-0472">Membrane</keyword>
<keyword evidence="1" id="KW-0997">Cell inner membrane</keyword>
<evidence type="ECO:0000313" key="4">
    <source>
        <dbReference type="EMBL" id="GGA29428.1"/>
    </source>
</evidence>
<dbReference type="InterPro" id="IPR038072">
    <property type="entry name" value="GspK_central_sf"/>
</dbReference>
<evidence type="ECO:0000256" key="2">
    <source>
        <dbReference type="SAM" id="Phobius"/>
    </source>
</evidence>
<dbReference type="Proteomes" id="UP000628017">
    <property type="component" value="Unassembled WGS sequence"/>
</dbReference>
<dbReference type="PANTHER" id="PTHR38831:SF1">
    <property type="entry name" value="TYPE II SECRETION SYSTEM PROTEIN K-RELATED"/>
    <property type="match status" value="1"/>
</dbReference>
<name>A0A916R294_9RHOB</name>
<dbReference type="RefSeq" id="WP_188678030.1">
    <property type="nucleotide sequence ID" value="NZ_BMKA01000006.1"/>
</dbReference>
<comment type="caution">
    <text evidence="4">The sequence shown here is derived from an EMBL/GenBank/DDBJ whole genome shotgun (WGS) entry which is preliminary data.</text>
</comment>
<comment type="subcellular location">
    <subcellularLocation>
        <location evidence="1">Cell inner membrane</location>
    </subcellularLocation>
</comment>
<dbReference type="AlphaFoldDB" id="A0A916R294"/>
<keyword evidence="2" id="KW-0812">Transmembrane</keyword>
<proteinExistence type="inferred from homology"/>
<feature type="transmembrane region" description="Helical" evidence="2">
    <location>
        <begin position="12"/>
        <end position="33"/>
    </location>
</feature>
<keyword evidence="1" id="KW-1003">Cell membrane</keyword>
<gene>
    <name evidence="4" type="primary">xcpX</name>
    <name evidence="4" type="ORF">GCM10011498_33250</name>
</gene>
<dbReference type="PIRSF" id="PIRSF002786">
    <property type="entry name" value="XcpX"/>
    <property type="match status" value="1"/>
</dbReference>
<accession>A0A916R294</accession>
<organism evidence="4 5">
    <name type="scientific">Neptunicoccus cionae</name>
    <dbReference type="NCBI Taxonomy" id="2035344"/>
    <lineage>
        <taxon>Bacteria</taxon>
        <taxon>Pseudomonadati</taxon>
        <taxon>Pseudomonadota</taxon>
        <taxon>Alphaproteobacteria</taxon>
        <taxon>Rhodobacterales</taxon>
        <taxon>Paracoccaceae</taxon>
        <taxon>Neptunicoccus</taxon>
    </lineage>
</organism>
<evidence type="ECO:0000256" key="1">
    <source>
        <dbReference type="PIRNR" id="PIRNR002786"/>
    </source>
</evidence>
<dbReference type="GO" id="GO:0009306">
    <property type="term" value="P:protein secretion"/>
    <property type="evidence" value="ECO:0007669"/>
    <property type="project" value="InterPro"/>
</dbReference>
<dbReference type="GO" id="GO:0005886">
    <property type="term" value="C:plasma membrane"/>
    <property type="evidence" value="ECO:0007669"/>
    <property type="project" value="UniProtKB-SubCell"/>
</dbReference>
<evidence type="ECO:0000259" key="3">
    <source>
        <dbReference type="Pfam" id="PF03934"/>
    </source>
</evidence>
<feature type="domain" description="T2SS protein K second SAM-like" evidence="3">
    <location>
        <begin position="204"/>
        <end position="248"/>
    </location>
</feature>
<dbReference type="Pfam" id="PF03934">
    <property type="entry name" value="T2SSK"/>
    <property type="match status" value="1"/>
</dbReference>